<keyword evidence="2" id="KW-0902">Two-component regulatory system</keyword>
<keyword evidence="1 6" id="KW-0597">Phosphoprotein</keyword>
<evidence type="ECO:0000256" key="3">
    <source>
        <dbReference type="ARBA" id="ARBA00023015"/>
    </source>
</evidence>
<dbReference type="CDD" id="cd19935">
    <property type="entry name" value="REC_OmpR_CusR-like"/>
    <property type="match status" value="1"/>
</dbReference>
<evidence type="ECO:0000256" key="6">
    <source>
        <dbReference type="PROSITE-ProRule" id="PRU00169"/>
    </source>
</evidence>
<gene>
    <name evidence="10" type="primary">cusR_1</name>
    <name evidence="10" type="ORF">DSM112329_02158</name>
</gene>
<evidence type="ECO:0000313" key="10">
    <source>
        <dbReference type="EMBL" id="XAY05309.1"/>
    </source>
</evidence>
<evidence type="ECO:0000256" key="4">
    <source>
        <dbReference type="ARBA" id="ARBA00023125"/>
    </source>
</evidence>
<feature type="DNA-binding region" description="OmpR/PhoB-type" evidence="7">
    <location>
        <begin position="124"/>
        <end position="222"/>
    </location>
</feature>
<accession>A0AAU7AUD3</accession>
<dbReference type="FunFam" id="1.10.10.10:FF:000005">
    <property type="entry name" value="Two-component system response regulator"/>
    <property type="match status" value="1"/>
</dbReference>
<evidence type="ECO:0000259" key="8">
    <source>
        <dbReference type="PROSITE" id="PS50110"/>
    </source>
</evidence>
<dbReference type="Gene3D" id="1.10.10.10">
    <property type="entry name" value="Winged helix-like DNA-binding domain superfamily/Winged helix DNA-binding domain"/>
    <property type="match status" value="1"/>
</dbReference>
<dbReference type="SMART" id="SM00862">
    <property type="entry name" value="Trans_reg_C"/>
    <property type="match status" value="1"/>
</dbReference>
<protein>
    <submittedName>
        <fullName evidence="10">Transcriptional regulatory protein CusR</fullName>
    </submittedName>
</protein>
<dbReference type="PROSITE" id="PS50110">
    <property type="entry name" value="RESPONSE_REGULATORY"/>
    <property type="match status" value="1"/>
</dbReference>
<dbReference type="KEGG" id="parq:DSM112329_02158"/>
<dbReference type="FunFam" id="3.40.50.2300:FF:000001">
    <property type="entry name" value="DNA-binding response regulator PhoB"/>
    <property type="match status" value="1"/>
</dbReference>
<dbReference type="Gene3D" id="3.40.50.2300">
    <property type="match status" value="1"/>
</dbReference>
<dbReference type="InterPro" id="IPR039420">
    <property type="entry name" value="WalR-like"/>
</dbReference>
<dbReference type="GO" id="GO:0000156">
    <property type="term" value="F:phosphorelay response regulator activity"/>
    <property type="evidence" value="ECO:0007669"/>
    <property type="project" value="TreeGrafter"/>
</dbReference>
<dbReference type="PANTHER" id="PTHR48111">
    <property type="entry name" value="REGULATOR OF RPOS"/>
    <property type="match status" value="1"/>
</dbReference>
<proteinExistence type="predicted"/>
<keyword evidence="3" id="KW-0805">Transcription regulation</keyword>
<dbReference type="Pfam" id="PF00486">
    <property type="entry name" value="Trans_reg_C"/>
    <property type="match status" value="1"/>
</dbReference>
<evidence type="ECO:0000256" key="5">
    <source>
        <dbReference type="ARBA" id="ARBA00023163"/>
    </source>
</evidence>
<organism evidence="10">
    <name type="scientific">Paraconexibacter sp. AEG42_29</name>
    <dbReference type="NCBI Taxonomy" id="2997339"/>
    <lineage>
        <taxon>Bacteria</taxon>
        <taxon>Bacillati</taxon>
        <taxon>Actinomycetota</taxon>
        <taxon>Thermoleophilia</taxon>
        <taxon>Solirubrobacterales</taxon>
        <taxon>Paraconexibacteraceae</taxon>
        <taxon>Paraconexibacter</taxon>
    </lineage>
</organism>
<dbReference type="InterPro" id="IPR001867">
    <property type="entry name" value="OmpR/PhoB-type_DNA-bd"/>
</dbReference>
<dbReference type="EMBL" id="CP114014">
    <property type="protein sequence ID" value="XAY05309.1"/>
    <property type="molecule type" value="Genomic_DNA"/>
</dbReference>
<evidence type="ECO:0000259" key="9">
    <source>
        <dbReference type="PROSITE" id="PS51755"/>
    </source>
</evidence>
<feature type="domain" description="Response regulatory" evidence="8">
    <location>
        <begin position="2"/>
        <end position="116"/>
    </location>
</feature>
<dbReference type="Gene3D" id="6.10.250.690">
    <property type="match status" value="1"/>
</dbReference>
<dbReference type="SUPFAM" id="SSF52172">
    <property type="entry name" value="CheY-like"/>
    <property type="match status" value="1"/>
</dbReference>
<dbReference type="RefSeq" id="WP_354701821.1">
    <property type="nucleotide sequence ID" value="NZ_CP114014.1"/>
</dbReference>
<keyword evidence="4 7" id="KW-0238">DNA-binding</keyword>
<dbReference type="Pfam" id="PF00072">
    <property type="entry name" value="Response_reg"/>
    <property type="match status" value="1"/>
</dbReference>
<dbReference type="PROSITE" id="PS51755">
    <property type="entry name" value="OMPR_PHOB"/>
    <property type="match status" value="1"/>
</dbReference>
<evidence type="ECO:0000256" key="7">
    <source>
        <dbReference type="PROSITE-ProRule" id="PRU01091"/>
    </source>
</evidence>
<dbReference type="InterPro" id="IPR001789">
    <property type="entry name" value="Sig_transdc_resp-reg_receiver"/>
</dbReference>
<dbReference type="PANTHER" id="PTHR48111:SF1">
    <property type="entry name" value="TWO-COMPONENT RESPONSE REGULATOR ORR33"/>
    <property type="match status" value="1"/>
</dbReference>
<dbReference type="AlphaFoldDB" id="A0AAU7AUD3"/>
<dbReference type="CDD" id="cd00383">
    <property type="entry name" value="trans_reg_C"/>
    <property type="match status" value="1"/>
</dbReference>
<sequence>MRILVVEDEPAIADFVQRGLRAEGHQVEVALDGITGQERALAGDVDLVVLDRMLPGRDGIEVLRNVRAEKPGLPVIVLTARAEVGDRVEGLDAGATDYLAKPFAFEELAARVRAHLRGPAQAKTTELDAGGIHADLLTREVTREGQSVHLSAKEFELLTHFLRHPNQVLSREQLLSAVWGYDFDPQTNIVEVYVGYLRRKLALPSSPAPIQTLRSVGYRLRVR</sequence>
<name>A0AAU7AUD3_9ACTN</name>
<dbReference type="InterPro" id="IPR011006">
    <property type="entry name" value="CheY-like_superfamily"/>
</dbReference>
<dbReference type="GO" id="GO:0006355">
    <property type="term" value="P:regulation of DNA-templated transcription"/>
    <property type="evidence" value="ECO:0007669"/>
    <property type="project" value="InterPro"/>
</dbReference>
<reference evidence="10" key="1">
    <citation type="submission" date="2022-12" db="EMBL/GenBank/DDBJ databases">
        <title>Paraconexibacter alkalitolerans sp. nov. and Baekduia alba sp. nov., isolated from soil and emended description of the genera Paraconexibacter (Chun et al., 2020) and Baekduia (An et al., 2020).</title>
        <authorList>
            <person name="Vieira S."/>
            <person name="Huber K.J."/>
            <person name="Geppert A."/>
            <person name="Wolf J."/>
            <person name="Neumann-Schaal M."/>
            <person name="Muesken M."/>
            <person name="Overmann J."/>
        </authorList>
    </citation>
    <scope>NUCLEOTIDE SEQUENCE</scope>
    <source>
        <strain evidence="10">AEG42_29</strain>
    </source>
</reference>
<dbReference type="GO" id="GO:0005829">
    <property type="term" value="C:cytosol"/>
    <property type="evidence" value="ECO:0007669"/>
    <property type="project" value="TreeGrafter"/>
</dbReference>
<feature type="domain" description="OmpR/PhoB-type" evidence="9">
    <location>
        <begin position="124"/>
        <end position="222"/>
    </location>
</feature>
<feature type="modified residue" description="4-aspartylphosphate" evidence="6">
    <location>
        <position position="51"/>
    </location>
</feature>
<keyword evidence="5" id="KW-0804">Transcription</keyword>
<dbReference type="SMART" id="SM00448">
    <property type="entry name" value="REC"/>
    <property type="match status" value="1"/>
</dbReference>
<dbReference type="GO" id="GO:0032993">
    <property type="term" value="C:protein-DNA complex"/>
    <property type="evidence" value="ECO:0007669"/>
    <property type="project" value="TreeGrafter"/>
</dbReference>
<evidence type="ECO:0000256" key="1">
    <source>
        <dbReference type="ARBA" id="ARBA00022553"/>
    </source>
</evidence>
<evidence type="ECO:0000256" key="2">
    <source>
        <dbReference type="ARBA" id="ARBA00023012"/>
    </source>
</evidence>
<dbReference type="InterPro" id="IPR036388">
    <property type="entry name" value="WH-like_DNA-bd_sf"/>
</dbReference>
<dbReference type="GO" id="GO:0000976">
    <property type="term" value="F:transcription cis-regulatory region binding"/>
    <property type="evidence" value="ECO:0007669"/>
    <property type="project" value="TreeGrafter"/>
</dbReference>